<evidence type="ECO:0000256" key="2">
    <source>
        <dbReference type="SAM" id="SignalP"/>
    </source>
</evidence>
<feature type="compositionally biased region" description="Polar residues" evidence="1">
    <location>
        <begin position="1772"/>
        <end position="1783"/>
    </location>
</feature>
<evidence type="ECO:0000256" key="1">
    <source>
        <dbReference type="SAM" id="MobiDB-lite"/>
    </source>
</evidence>
<feature type="region of interest" description="Disordered" evidence="1">
    <location>
        <begin position="1176"/>
        <end position="1197"/>
    </location>
</feature>
<evidence type="ECO:0000313" key="3">
    <source>
        <dbReference type="Proteomes" id="UP000192223"/>
    </source>
</evidence>
<feature type="region of interest" description="Disordered" evidence="1">
    <location>
        <begin position="1386"/>
        <end position="1486"/>
    </location>
</feature>
<dbReference type="KEGG" id="apln:108735073"/>
<feature type="region of interest" description="Disordered" evidence="1">
    <location>
        <begin position="383"/>
        <end position="415"/>
    </location>
</feature>
<dbReference type="InParanoid" id="A0A1W4WPI4"/>
<organism evidence="3 4">
    <name type="scientific">Agrilus planipennis</name>
    <name type="common">Emerald ash borer</name>
    <name type="synonym">Agrilus marcopoli</name>
    <dbReference type="NCBI Taxonomy" id="224129"/>
    <lineage>
        <taxon>Eukaryota</taxon>
        <taxon>Metazoa</taxon>
        <taxon>Ecdysozoa</taxon>
        <taxon>Arthropoda</taxon>
        <taxon>Hexapoda</taxon>
        <taxon>Insecta</taxon>
        <taxon>Pterygota</taxon>
        <taxon>Neoptera</taxon>
        <taxon>Endopterygota</taxon>
        <taxon>Coleoptera</taxon>
        <taxon>Polyphaga</taxon>
        <taxon>Elateriformia</taxon>
        <taxon>Buprestoidea</taxon>
        <taxon>Buprestidae</taxon>
        <taxon>Agrilinae</taxon>
        <taxon>Agrilus</taxon>
    </lineage>
</organism>
<feature type="compositionally biased region" description="Basic and acidic residues" evidence="1">
    <location>
        <begin position="1176"/>
        <end position="1196"/>
    </location>
</feature>
<feature type="region of interest" description="Disordered" evidence="1">
    <location>
        <begin position="1892"/>
        <end position="1972"/>
    </location>
</feature>
<dbReference type="RefSeq" id="XP_018322377.1">
    <property type="nucleotide sequence ID" value="XM_018466875.1"/>
</dbReference>
<keyword evidence="3" id="KW-1185">Reference proteome</keyword>
<feature type="region of interest" description="Disordered" evidence="1">
    <location>
        <begin position="1517"/>
        <end position="1571"/>
    </location>
</feature>
<feature type="compositionally biased region" description="Polar residues" evidence="1">
    <location>
        <begin position="618"/>
        <end position="629"/>
    </location>
</feature>
<name>A0A1W4WPI4_AGRPL</name>
<feature type="region of interest" description="Disordered" evidence="1">
    <location>
        <begin position="616"/>
        <end position="635"/>
    </location>
</feature>
<protein>
    <submittedName>
        <fullName evidence="4">Uncharacterized protein LOC108735073</fullName>
    </submittedName>
</protein>
<feature type="compositionally biased region" description="Polar residues" evidence="1">
    <location>
        <begin position="664"/>
        <end position="681"/>
    </location>
</feature>
<feature type="region of interest" description="Disordered" evidence="1">
    <location>
        <begin position="1607"/>
        <end position="1654"/>
    </location>
</feature>
<feature type="compositionally biased region" description="Low complexity" evidence="1">
    <location>
        <begin position="388"/>
        <end position="415"/>
    </location>
</feature>
<feature type="compositionally biased region" description="Basic residues" evidence="1">
    <location>
        <begin position="1958"/>
        <end position="1969"/>
    </location>
</feature>
<feature type="compositionally biased region" description="Polar residues" evidence="1">
    <location>
        <begin position="1831"/>
        <end position="1850"/>
    </location>
</feature>
<proteinExistence type="predicted"/>
<feature type="region of interest" description="Disordered" evidence="1">
    <location>
        <begin position="1768"/>
        <end position="1853"/>
    </location>
</feature>
<feature type="compositionally biased region" description="Polar residues" evidence="1">
    <location>
        <begin position="1520"/>
        <end position="1531"/>
    </location>
</feature>
<feature type="compositionally biased region" description="Basic and acidic residues" evidence="1">
    <location>
        <begin position="1386"/>
        <end position="1397"/>
    </location>
</feature>
<feature type="compositionally biased region" description="Low complexity" evidence="1">
    <location>
        <begin position="1614"/>
        <end position="1624"/>
    </location>
</feature>
<dbReference type="GeneID" id="108735073"/>
<accession>A0A1W4WPI4</accession>
<feature type="compositionally biased region" description="Basic and acidic residues" evidence="1">
    <location>
        <begin position="1935"/>
        <end position="1952"/>
    </location>
</feature>
<evidence type="ECO:0000313" key="4">
    <source>
        <dbReference type="RefSeq" id="XP_018322377.1"/>
    </source>
</evidence>
<feature type="compositionally biased region" description="Polar residues" evidence="1">
    <location>
        <begin position="1398"/>
        <end position="1415"/>
    </location>
</feature>
<feature type="compositionally biased region" description="Basic residues" evidence="1">
    <location>
        <begin position="1808"/>
        <end position="1817"/>
    </location>
</feature>
<sequence length="2051" mass="230136">MNLKFSIAVCFAFFAVVVVVADETSVSESNLNNSTSLAELERNNPELDVETNANLTSEDDALNANRDKRTLGTMIQGVADLFGYDLLKRPSAVKEQRTSWFPPVLSPLPVERQSASSKSTMFAIIPQSALFPQAQQAAPTPATIHLQVHQQPAPPAQVHIQTVPVQQSQPQVQFQPLPQPQQVLVQASQPQPQQVLAQQQQSQIPIQSQAQSQVQNQQQAQSQVQQQPQSQSQSQIQTQPQTSLCVNFNTASAHPCLQGNALPQAVPPQPQSSPVQPCLNAVPVSPQAIAPCLQSSAVQPCLNSPSESRQGAQPCLQASPVQPCLGGTLETRQSAQPCLQASPVQPCLNGEAASRQAVQPCLQASPVQPCLNAARQNSQAVQPCLNGAPANPQQQQQPQSQNQAQSLDSSSSQDFLSSEFGSLNALSRQLNAGALSPCGNANVPSTRASAQPCLNAAAAQPCAGGPTGAQLQTPIQFQTDFLQPALNLQAGLQFQPETRQGLQPCAQSESFQPCVSAHAASDQPCAHAVPLQSNLNAAPCSINFQALQPQLQLPLAPARSLSETVRRLFNLNFSFNRGLGAQSPLVRPPLVLSSINRKASAVVSPCLKADPVAKFAPQPSTQSTPITQINPSSSRSSLFNSLNTLEDSRLYQPKSGHDKTLQKISSRPKITSNAPNNARSFTSTSSNTTTTYTLKNTPKLTPKHTASHQGGERLSIEGTIASLESIPISDERARASLNLGPASRYDSSPLFNAHHSPQQQLRNSINDFWVNNPSRESRGYKYMVTTNFPDVNELYGDVKDKLTATKRSNSENVDSNISMPQSFPEKVSFFRIPAVDDDEFVTIAQQTENEINKNKQRSRNISTPEFHKKYQKTEVSNPVGLVRVEEKSKKLTTLAVRPTEPTRNPKNEAQKRTFVTNEGLDLSRLRQKSARMGKDSQFPQLTYTKDPSFDSLVQSIERIYKTKQPSLAAHLQKNATNNSTIAQAPHKTENNKNLGRGNVKFQEQELKNPQSNNAYRKEPSVVKVTNQTYLQNGNVPNGIPNKNINANIPQRSNSKEKTVITLQPNQVNGNNSLQQVQPAVNETIDEHKWQMERQKAEIKRLQNWPMNDGIHSIEGLHDDYVAVARKLDSEIERHKVNQDSAVPEHYENIEVTDPTTNTKERKKVETHTKKYLEKIEDPTTHSYEESTEKVEKQNEKENEEIESYANLEMMSKEHEALINNITIKDPKSSDEQQAVQKVQTVQKPLPAAKSVTKLPHQVELIKTPTTGILTTTQRNDFVVTLKDIQPNKAVLFDYKKWDLPDGLLKGKTPINQKQAVETVTQVSKVAEPGKLAKPAKFVIQQVDKNTDFEIMSTTPRNTFSIKSIENLVKDKDSFDFANWENKLDPRSKENYHSKENQRGSYENPSSLENYQSSFEKSQETHSKENNYPSWGRKTNSQQRPEHLNRYRGSQKFAPPGKSYSFKLTDKPNSRERTKSSESKYNADMMSLEQPRSIESDEDEEIEPLSYEYTAKFEPMAASEAKQQSKALNDPTNKPVAHYRTTPPEYRNALTNTKNSNKNESKPVPQVLGSNFRATNLPVRHSTFANYPTTLSDYGYGRLQDNDYATTSLYHRRPSTSSYNSNNYRSTERIRQRPQTERDFDYSKEYKESPSPVSLETDYFKSLDDYEADPPPKSYYNYKTIPDDYNVYKPPKQEEAVQNNEDAQDVNRNNHRRVSRRPAKYNITVGGPDESAPKIHQINRNLAINDRSRRIRQRNANYLQEKPKWSVEHGTNIGINETPKVSTENPHRRRRQPKKERSTIASDVNNVPQRRRVSRRPSRQQGIQHQSQQEQPPLTTTDASNSFIAGSTPAQLNEPEIGEQLMFRPLPFDIETLASEKKTTVVKYDLGDIKRKTKKVTKYDIKSQKRAKRHTHSEEMLDDEEKERRRRRRNKKKRPAYYDEKEFEKERNKDVRTLDYSGRRPRRRKSRRGGSGRSFSDVVDGFFDSDEEKPFSNGGSEGVLDKLSQIKVPKAKPVDYSQFEKFNVQDDEQGLSPKAYVKSKESKTAYIFGINF</sequence>
<reference evidence="4" key="1">
    <citation type="submission" date="2025-08" db="UniProtKB">
        <authorList>
            <consortium name="RefSeq"/>
        </authorList>
    </citation>
    <scope>IDENTIFICATION</scope>
    <source>
        <tissue evidence="4">Entire body</tissue>
    </source>
</reference>
<feature type="signal peptide" evidence="2">
    <location>
        <begin position="1"/>
        <end position="21"/>
    </location>
</feature>
<keyword evidence="2" id="KW-0732">Signal</keyword>
<feature type="compositionally biased region" description="Low complexity" evidence="1">
    <location>
        <begin position="1818"/>
        <end position="1830"/>
    </location>
</feature>
<feature type="region of interest" description="Disordered" evidence="1">
    <location>
        <begin position="664"/>
        <end position="714"/>
    </location>
</feature>
<feature type="chain" id="PRO_5010728135" evidence="2">
    <location>
        <begin position="22"/>
        <end position="2051"/>
    </location>
</feature>
<feature type="compositionally biased region" description="Low complexity" evidence="1">
    <location>
        <begin position="682"/>
        <end position="700"/>
    </location>
</feature>
<feature type="compositionally biased region" description="Basic and acidic residues" evidence="1">
    <location>
        <begin position="1463"/>
        <end position="1477"/>
    </location>
</feature>
<feature type="compositionally biased region" description="Basic and acidic residues" evidence="1">
    <location>
        <begin position="1625"/>
        <end position="1647"/>
    </location>
</feature>
<dbReference type="Proteomes" id="UP000192223">
    <property type="component" value="Unplaced"/>
</dbReference>
<feature type="compositionally biased region" description="Basic residues" evidence="1">
    <location>
        <begin position="1923"/>
        <end position="1934"/>
    </location>
</feature>
<feature type="region of interest" description="Disordered" evidence="1">
    <location>
        <begin position="978"/>
        <end position="997"/>
    </location>
</feature>
<gene>
    <name evidence="4" type="primary">LOC108735073</name>
</gene>
<feature type="compositionally biased region" description="Polar residues" evidence="1">
    <location>
        <begin position="1425"/>
        <end position="1438"/>
    </location>
</feature>